<feature type="compositionally biased region" description="Basic residues" evidence="5">
    <location>
        <begin position="1"/>
        <end position="19"/>
    </location>
</feature>
<dbReference type="SUPFAM" id="SSF50249">
    <property type="entry name" value="Nucleic acid-binding proteins"/>
    <property type="match status" value="1"/>
</dbReference>
<keyword evidence="3 4" id="KW-0687">Ribonucleoprotein</keyword>
<dbReference type="EMBL" id="JACQPB010000041">
    <property type="protein sequence ID" value="MBI4210721.1"/>
    <property type="molecule type" value="Genomic_DNA"/>
</dbReference>
<name>A0A8T3YPP9_9ARCH</name>
<dbReference type="GO" id="GO:0006412">
    <property type="term" value="P:translation"/>
    <property type="evidence" value="ECO:0007669"/>
    <property type="project" value="UniProtKB-UniRule"/>
</dbReference>
<dbReference type="InterPro" id="IPR000289">
    <property type="entry name" value="Ribosomal_eS28"/>
</dbReference>
<comment type="caution">
    <text evidence="6">The sequence shown here is derived from an EMBL/GenBank/DDBJ whole genome shotgun (WGS) entry which is preliminary data.</text>
</comment>
<dbReference type="HAMAP" id="MF_00292">
    <property type="entry name" value="Ribosomal_eS28"/>
    <property type="match status" value="1"/>
</dbReference>
<dbReference type="Proteomes" id="UP000732298">
    <property type="component" value="Unassembled WGS sequence"/>
</dbReference>
<evidence type="ECO:0000256" key="2">
    <source>
        <dbReference type="ARBA" id="ARBA00022980"/>
    </source>
</evidence>
<reference evidence="6" key="1">
    <citation type="submission" date="2020-07" db="EMBL/GenBank/DDBJ databases">
        <title>Huge and variable diversity of episymbiotic CPR bacteria and DPANN archaea in groundwater ecosystems.</title>
        <authorList>
            <person name="He C.Y."/>
            <person name="Keren R."/>
            <person name="Whittaker M."/>
            <person name="Farag I.F."/>
            <person name="Doudna J."/>
            <person name="Cate J.H.D."/>
            <person name="Banfield J.F."/>
        </authorList>
    </citation>
    <scope>NUCLEOTIDE SEQUENCE</scope>
    <source>
        <strain evidence="6">NC_groundwater_1296_Ag_S-0.2um_52_80</strain>
    </source>
</reference>
<dbReference type="PANTHER" id="PTHR10769:SF3">
    <property type="entry name" value="SMALL RIBOSOMAL SUBUNIT PROTEIN ES28"/>
    <property type="match status" value="1"/>
</dbReference>
<comment type="similarity">
    <text evidence="1 4">Belongs to the eukaryotic ribosomal protein eS28 family.</text>
</comment>
<dbReference type="PANTHER" id="PTHR10769">
    <property type="entry name" value="40S RIBOSOMAL PROTEIN S28"/>
    <property type="match status" value="1"/>
</dbReference>
<evidence type="ECO:0000256" key="3">
    <source>
        <dbReference type="ARBA" id="ARBA00023274"/>
    </source>
</evidence>
<proteinExistence type="inferred from homology"/>
<protein>
    <recommendedName>
        <fullName evidence="4">Small ribosomal subunit protein eS28</fullName>
    </recommendedName>
</protein>
<dbReference type="Gene3D" id="2.40.50.140">
    <property type="entry name" value="Nucleic acid-binding proteins"/>
    <property type="match status" value="1"/>
</dbReference>
<evidence type="ECO:0000313" key="6">
    <source>
        <dbReference type="EMBL" id="MBI4210721.1"/>
    </source>
</evidence>
<sequence>MRATRRRSSRISRRSCRKSRSSECGKGDGLEKGTPAEVVEILGRTGVYGEIVQVLCKILDGPESGRVKRRNIKGNCKKGDVIILLSTEREAKEIRAK</sequence>
<feature type="compositionally biased region" description="Basic and acidic residues" evidence="5">
    <location>
        <begin position="20"/>
        <end position="30"/>
    </location>
</feature>
<evidence type="ECO:0000256" key="5">
    <source>
        <dbReference type="SAM" id="MobiDB-lite"/>
    </source>
</evidence>
<organism evidence="6 7">
    <name type="scientific">Candidatus Iainarchaeum sp</name>
    <dbReference type="NCBI Taxonomy" id="3101447"/>
    <lineage>
        <taxon>Archaea</taxon>
        <taxon>Candidatus Iainarchaeota</taxon>
        <taxon>Candidatus Iainarchaeia</taxon>
        <taxon>Candidatus Iainarchaeales</taxon>
        <taxon>Candidatus Iainarchaeaceae</taxon>
        <taxon>Candidatus Iainarchaeum</taxon>
    </lineage>
</organism>
<evidence type="ECO:0000256" key="1">
    <source>
        <dbReference type="ARBA" id="ARBA00005943"/>
    </source>
</evidence>
<accession>A0A8T3YPP9</accession>
<feature type="region of interest" description="Disordered" evidence="5">
    <location>
        <begin position="1"/>
        <end position="30"/>
    </location>
</feature>
<dbReference type="Pfam" id="PF01200">
    <property type="entry name" value="Ribosomal_S28e"/>
    <property type="match status" value="1"/>
</dbReference>
<evidence type="ECO:0000256" key="4">
    <source>
        <dbReference type="HAMAP-Rule" id="MF_00292"/>
    </source>
</evidence>
<dbReference type="GO" id="GO:0000028">
    <property type="term" value="P:ribosomal small subunit assembly"/>
    <property type="evidence" value="ECO:0007669"/>
    <property type="project" value="TreeGrafter"/>
</dbReference>
<dbReference type="AlphaFoldDB" id="A0A8T3YPP9"/>
<evidence type="ECO:0000313" key="7">
    <source>
        <dbReference type="Proteomes" id="UP000732298"/>
    </source>
</evidence>
<dbReference type="GO" id="GO:0022627">
    <property type="term" value="C:cytosolic small ribosomal subunit"/>
    <property type="evidence" value="ECO:0007669"/>
    <property type="project" value="TreeGrafter"/>
</dbReference>
<dbReference type="GO" id="GO:0030490">
    <property type="term" value="P:maturation of SSU-rRNA"/>
    <property type="evidence" value="ECO:0007669"/>
    <property type="project" value="TreeGrafter"/>
</dbReference>
<keyword evidence="2 4" id="KW-0689">Ribosomal protein</keyword>
<dbReference type="GO" id="GO:0003735">
    <property type="term" value="F:structural constituent of ribosome"/>
    <property type="evidence" value="ECO:0007669"/>
    <property type="project" value="InterPro"/>
</dbReference>
<dbReference type="InterPro" id="IPR012340">
    <property type="entry name" value="NA-bd_OB-fold"/>
</dbReference>
<gene>
    <name evidence="4" type="primary">rps28e</name>
    <name evidence="6" type="ORF">HY544_04420</name>
</gene>